<evidence type="ECO:0000313" key="6">
    <source>
        <dbReference type="Proteomes" id="UP000576087"/>
    </source>
</evidence>
<dbReference type="Proteomes" id="UP000520770">
    <property type="component" value="Unassembled WGS sequence"/>
</dbReference>
<protein>
    <submittedName>
        <fullName evidence="2">Uncharacterized protein</fullName>
    </submittedName>
</protein>
<evidence type="ECO:0000313" key="5">
    <source>
        <dbReference type="Proteomes" id="UP000524535"/>
    </source>
</evidence>
<organism evidence="2 5">
    <name type="scientific">Aliirhizobium cellulosilyticum</name>
    <dbReference type="NCBI Taxonomy" id="393664"/>
    <lineage>
        <taxon>Bacteria</taxon>
        <taxon>Pseudomonadati</taxon>
        <taxon>Pseudomonadota</taxon>
        <taxon>Alphaproteobacteria</taxon>
        <taxon>Hyphomicrobiales</taxon>
        <taxon>Rhizobiaceae</taxon>
        <taxon>Aliirhizobium</taxon>
    </lineage>
</organism>
<proteinExistence type="predicted"/>
<dbReference type="EMBL" id="JACIGW010000001">
    <property type="protein sequence ID" value="MBB4347070.1"/>
    <property type="molecule type" value="Genomic_DNA"/>
</dbReference>
<evidence type="ECO:0000313" key="3">
    <source>
        <dbReference type="EMBL" id="MBB4445224.1"/>
    </source>
</evidence>
<keyword evidence="5" id="KW-1185">Reference proteome</keyword>
<evidence type="ECO:0000313" key="1">
    <source>
        <dbReference type="EMBL" id="MBB4347070.1"/>
    </source>
</evidence>
<name>A0A7W6TBJ9_9HYPH</name>
<dbReference type="EMBL" id="JACIHM010000001">
    <property type="protein sequence ID" value="MBB4445224.1"/>
    <property type="molecule type" value="Genomic_DNA"/>
</dbReference>
<comment type="caution">
    <text evidence="2">The sequence shown here is derived from an EMBL/GenBank/DDBJ whole genome shotgun (WGS) entry which is preliminary data.</text>
</comment>
<reference evidence="4 5" key="1">
    <citation type="submission" date="2020-08" db="EMBL/GenBank/DDBJ databases">
        <title>Genomic Encyclopedia of Type Strains, Phase IV (KMG-V): Genome sequencing to study the core and pangenomes of soil and plant-associated prokaryotes.</title>
        <authorList>
            <person name="Whitman W."/>
        </authorList>
    </citation>
    <scope>NUCLEOTIDE SEQUENCE [LARGE SCALE GENOMIC DNA]</scope>
    <source>
        <strain evidence="2 5">SEMIA 444</strain>
        <strain evidence="1 4">SEMIA 448</strain>
        <strain evidence="3 6">SEMIA 452</strain>
    </source>
</reference>
<evidence type="ECO:0000313" key="2">
    <source>
        <dbReference type="EMBL" id="MBB4410536.1"/>
    </source>
</evidence>
<dbReference type="AlphaFoldDB" id="A0A7W6TBJ9"/>
<gene>
    <name evidence="2" type="ORF">GGE31_001007</name>
    <name evidence="1" type="ORF">GGE33_000778</name>
    <name evidence="3" type="ORF">GGE35_001006</name>
</gene>
<accession>A0A7W6TBJ9</accession>
<dbReference type="RefSeq" id="WP_183821304.1">
    <property type="nucleotide sequence ID" value="NZ_JACIGW010000001.1"/>
</dbReference>
<dbReference type="Proteomes" id="UP000524535">
    <property type="component" value="Unassembled WGS sequence"/>
</dbReference>
<dbReference type="Proteomes" id="UP000576087">
    <property type="component" value="Unassembled WGS sequence"/>
</dbReference>
<sequence>MIPVSLQQMPPVARPAFNGDTAPGRVHYLPGPIPTIEQILMKQADRYVAAGNEADNLLNALKQDNHNMEVMLSQLAALAGSPS</sequence>
<evidence type="ECO:0000313" key="4">
    <source>
        <dbReference type="Proteomes" id="UP000520770"/>
    </source>
</evidence>
<dbReference type="EMBL" id="JACIGY010000001">
    <property type="protein sequence ID" value="MBB4410536.1"/>
    <property type="molecule type" value="Genomic_DNA"/>
</dbReference>